<dbReference type="Proteomes" id="UP000011560">
    <property type="component" value="Unassembled WGS sequence"/>
</dbReference>
<dbReference type="SUPFAM" id="SSF89550">
    <property type="entry name" value="PHP domain-like"/>
    <property type="match status" value="1"/>
</dbReference>
<dbReference type="Pfam" id="PF13263">
    <property type="entry name" value="PHP_C"/>
    <property type="match status" value="1"/>
</dbReference>
<dbReference type="InterPro" id="IPR016195">
    <property type="entry name" value="Pol/histidinol_Pase-like"/>
</dbReference>
<evidence type="ECO:0000313" key="3">
    <source>
        <dbReference type="Proteomes" id="UP000011560"/>
    </source>
</evidence>
<comment type="caution">
    <text evidence="2">The sequence shown here is derived from an EMBL/GenBank/DDBJ whole genome shotgun (WGS) entry which is preliminary data.</text>
</comment>
<dbReference type="PANTHER" id="PTHR42924:SF3">
    <property type="entry name" value="POLYMERASE_HISTIDINOL PHOSPHATASE N-TERMINAL DOMAIN-CONTAINING PROTEIN"/>
    <property type="match status" value="1"/>
</dbReference>
<dbReference type="PATRIC" id="fig|1227490.4.peg.587"/>
<name>M0BTM9_9EURY</name>
<dbReference type="CDD" id="cd07432">
    <property type="entry name" value="PHP_HisPPase"/>
    <property type="match status" value="1"/>
</dbReference>
<evidence type="ECO:0000313" key="2">
    <source>
        <dbReference type="EMBL" id="ELZ13758.1"/>
    </source>
</evidence>
<evidence type="ECO:0000259" key="1">
    <source>
        <dbReference type="SMART" id="SM00481"/>
    </source>
</evidence>
<dbReference type="STRING" id="1227490.C479_02896"/>
<sequence length="228" mass="24444">MQTVELHTHSSRSYDGRDPVELILEQAAAIGLDAIAITDHDEIDASLEAVELAPEYGLVAIPGIEISSKAGHVLGIGIERAVPPGLSFGETLDRIHDRGGIAVVPHPYQESRHGVMARITRDELAAADAIEVYNSRLLTGRANRQAERFAIERGLPMTAGSDAHISEMVGQAVTHVDADEHSAEAIVEAIADGRTAVEGKRTPWRISFQQAAGAVKRRIIAMLTQLGP</sequence>
<accession>M0BTM9</accession>
<dbReference type="PANTHER" id="PTHR42924">
    <property type="entry name" value="EXONUCLEASE"/>
    <property type="match status" value="1"/>
</dbReference>
<dbReference type="GO" id="GO:0035312">
    <property type="term" value="F:5'-3' DNA exonuclease activity"/>
    <property type="evidence" value="ECO:0007669"/>
    <property type="project" value="TreeGrafter"/>
</dbReference>
<dbReference type="InterPro" id="IPR052018">
    <property type="entry name" value="PHP_domain"/>
</dbReference>
<dbReference type="Gene3D" id="3.20.20.140">
    <property type="entry name" value="Metal-dependent hydrolases"/>
    <property type="match status" value="1"/>
</dbReference>
<organism evidence="2 3">
    <name type="scientific">Halovivax asiaticus JCM 14624</name>
    <dbReference type="NCBI Taxonomy" id="1227490"/>
    <lineage>
        <taxon>Archaea</taxon>
        <taxon>Methanobacteriati</taxon>
        <taxon>Methanobacteriota</taxon>
        <taxon>Stenosarchaea group</taxon>
        <taxon>Halobacteria</taxon>
        <taxon>Halobacteriales</taxon>
        <taxon>Natrialbaceae</taxon>
        <taxon>Halovivax</taxon>
    </lineage>
</organism>
<dbReference type="GO" id="GO:0004534">
    <property type="term" value="F:5'-3' RNA exonuclease activity"/>
    <property type="evidence" value="ECO:0007669"/>
    <property type="project" value="TreeGrafter"/>
</dbReference>
<feature type="domain" description="Polymerase/histidinol phosphatase N-terminal" evidence="1">
    <location>
        <begin position="4"/>
        <end position="70"/>
    </location>
</feature>
<reference evidence="2 3" key="1">
    <citation type="journal article" date="2014" name="PLoS Genet.">
        <title>Phylogenetically driven sequencing of extremely halophilic archaea reveals strategies for static and dynamic osmo-response.</title>
        <authorList>
            <person name="Becker E.A."/>
            <person name="Seitzer P.M."/>
            <person name="Tritt A."/>
            <person name="Larsen D."/>
            <person name="Krusor M."/>
            <person name="Yao A.I."/>
            <person name="Wu D."/>
            <person name="Madern D."/>
            <person name="Eisen J.A."/>
            <person name="Darling A.E."/>
            <person name="Facciotti M.T."/>
        </authorList>
    </citation>
    <scope>NUCLEOTIDE SEQUENCE [LARGE SCALE GENOMIC DNA]</scope>
    <source>
        <strain evidence="2 3">JCM 14624</strain>
    </source>
</reference>
<keyword evidence="3" id="KW-1185">Reference proteome</keyword>
<dbReference type="NCBIfam" id="NF038032">
    <property type="entry name" value="CehA_McbA_metalo"/>
    <property type="match status" value="1"/>
</dbReference>
<dbReference type="AlphaFoldDB" id="M0BTM9"/>
<dbReference type="InterPro" id="IPR003141">
    <property type="entry name" value="Pol/His_phosphatase_N"/>
</dbReference>
<dbReference type="InterPro" id="IPR004013">
    <property type="entry name" value="PHP_dom"/>
</dbReference>
<gene>
    <name evidence="2" type="ORF">C479_02896</name>
</gene>
<dbReference type="EMBL" id="AOIQ01000006">
    <property type="protein sequence ID" value="ELZ13758.1"/>
    <property type="molecule type" value="Genomic_DNA"/>
</dbReference>
<dbReference type="RefSeq" id="WP_007697549.1">
    <property type="nucleotide sequence ID" value="NZ_AOIQ01000006.1"/>
</dbReference>
<dbReference type="Pfam" id="PF02811">
    <property type="entry name" value="PHP"/>
    <property type="match status" value="1"/>
</dbReference>
<protein>
    <submittedName>
        <fullName evidence="2">PHP domain protein</fullName>
    </submittedName>
</protein>
<dbReference type="SMART" id="SM00481">
    <property type="entry name" value="POLIIIAc"/>
    <property type="match status" value="1"/>
</dbReference>
<proteinExistence type="predicted"/>
<dbReference type="OrthoDB" id="50465at2157"/>